<accession>U2HYD0</accession>
<keyword evidence="3" id="KW-1185">Reference proteome</keyword>
<reference evidence="2 3" key="1">
    <citation type="journal article" date="2013" name="Genome Announc.">
        <title>The Draft Genome Sequence of Sphingomonas paucimobilis Strain HER1398 (Proteobacteria), Host to the Giant PAU Phage, Indicates That It Is a Member of the Genus Sphingobacterium (Bacteroidetes).</title>
        <authorList>
            <person name="White R.A.III."/>
            <person name="Suttle C.A."/>
        </authorList>
    </citation>
    <scope>NUCLEOTIDE SEQUENCE [LARGE SCALE GENOMIC DNA]</scope>
    <source>
        <strain evidence="2 3">HER1398</strain>
    </source>
</reference>
<evidence type="ECO:0000313" key="2">
    <source>
        <dbReference type="EMBL" id="ERJ60275.1"/>
    </source>
</evidence>
<dbReference type="OrthoDB" id="796548at2"/>
<dbReference type="AlphaFoldDB" id="U2HYD0"/>
<evidence type="ECO:0000313" key="3">
    <source>
        <dbReference type="Proteomes" id="UP000016584"/>
    </source>
</evidence>
<protein>
    <submittedName>
        <fullName evidence="2">Uncharacterized protein</fullName>
    </submittedName>
</protein>
<dbReference type="PATRIC" id="fig|1346330.5.peg.1240"/>
<evidence type="ECO:0000313" key="1">
    <source>
        <dbReference type="EMBL" id="ERJ57824.1"/>
    </source>
</evidence>
<proteinExistence type="predicted"/>
<dbReference type="EMBL" id="ATDL01000021">
    <property type="protein sequence ID" value="ERJ57824.1"/>
    <property type="molecule type" value="Genomic_DNA"/>
</dbReference>
<dbReference type="Proteomes" id="UP000016584">
    <property type="component" value="Unassembled WGS sequence"/>
</dbReference>
<dbReference type="STRING" id="1346330.M472_03500"/>
<organism evidence="2 3">
    <name type="scientific">Sphingobacterium paucimobilis HER1398</name>
    <dbReference type="NCBI Taxonomy" id="1346330"/>
    <lineage>
        <taxon>Bacteria</taxon>
        <taxon>Pseudomonadati</taxon>
        <taxon>Bacteroidota</taxon>
        <taxon>Sphingobacteriia</taxon>
        <taxon>Sphingobacteriales</taxon>
        <taxon>Sphingobacteriaceae</taxon>
        <taxon>Sphingobacterium</taxon>
    </lineage>
</organism>
<dbReference type="EMBL" id="ATDL01000007">
    <property type="protein sequence ID" value="ERJ60275.1"/>
    <property type="molecule type" value="Genomic_DNA"/>
</dbReference>
<comment type="caution">
    <text evidence="2">The sequence shown here is derived from an EMBL/GenBank/DDBJ whole genome shotgun (WGS) entry which is preliminary data.</text>
</comment>
<dbReference type="RefSeq" id="WP_021069415.1">
    <property type="nucleotide sequence ID" value="NZ_ATDL01000007.1"/>
</dbReference>
<sequence>MDNLSLTVKERILLIAGHAKMSKIEFFKDLGMSYANFKGEQKKSGLSSDALLKVFSKYPEINPSWLLLGEGEMVRNQSRKEAIVDVTESAQQGQKMIGAEMSFVGIQTQLIKEFKTLLKLVTEQTLYIMELEKRVEILEKKGKDEKKKKKKKKK</sequence>
<name>U2HYD0_9SPHI</name>
<gene>
    <name evidence="1" type="ORF">M472_03500</name>
    <name evidence="2" type="ORF">M472_16070</name>
</gene>